<keyword evidence="3" id="KW-1185">Reference proteome</keyword>
<dbReference type="EMBL" id="CACRXK020004759">
    <property type="protein sequence ID" value="CAB4003900.1"/>
    <property type="molecule type" value="Genomic_DNA"/>
</dbReference>
<gene>
    <name evidence="2" type="ORF">PACLA_8A082523</name>
</gene>
<protein>
    <recommendedName>
        <fullName evidence="1">Mutator-like transposase domain-containing protein</fullName>
    </recommendedName>
</protein>
<organism evidence="2 3">
    <name type="scientific">Paramuricea clavata</name>
    <name type="common">Red gorgonian</name>
    <name type="synonym">Violescent sea-whip</name>
    <dbReference type="NCBI Taxonomy" id="317549"/>
    <lineage>
        <taxon>Eukaryota</taxon>
        <taxon>Metazoa</taxon>
        <taxon>Cnidaria</taxon>
        <taxon>Anthozoa</taxon>
        <taxon>Octocorallia</taxon>
        <taxon>Malacalcyonacea</taxon>
        <taxon>Plexauridae</taxon>
        <taxon>Paramuricea</taxon>
    </lineage>
</organism>
<sequence>MKEKLEGKKGFASQMILECSARNCKYSRSFYTSKTVCNGKAFEVNRRDVLAGRNIGIGHRGHSKFACTMNMLPPMNENAHRDHVRAIHAAAEVVCKESMNNASDEQFYEVEEDGNYDIGISADGTWRQRGYSSSYGVDWDVLSYKQGFGCRSDVKRVSIMYFMERERRDNRV</sequence>
<evidence type="ECO:0000259" key="1">
    <source>
        <dbReference type="Pfam" id="PF20700"/>
    </source>
</evidence>
<proteinExistence type="predicted"/>
<name>A0A6S7HL16_PARCT</name>
<dbReference type="Proteomes" id="UP001152795">
    <property type="component" value="Unassembled WGS sequence"/>
</dbReference>
<comment type="caution">
    <text evidence="2">The sequence shown here is derived from an EMBL/GenBank/DDBJ whole genome shotgun (WGS) entry which is preliminary data.</text>
</comment>
<reference evidence="2" key="1">
    <citation type="submission" date="2020-04" db="EMBL/GenBank/DDBJ databases">
        <authorList>
            <person name="Alioto T."/>
            <person name="Alioto T."/>
            <person name="Gomez Garrido J."/>
        </authorList>
    </citation>
    <scope>NUCLEOTIDE SEQUENCE</scope>
    <source>
        <strain evidence="2">A484AB</strain>
    </source>
</reference>
<dbReference type="InterPro" id="IPR049012">
    <property type="entry name" value="Mutator_transp_dom"/>
</dbReference>
<evidence type="ECO:0000313" key="2">
    <source>
        <dbReference type="EMBL" id="CAB4003900.1"/>
    </source>
</evidence>
<feature type="domain" description="Mutator-like transposase" evidence="1">
    <location>
        <begin position="4"/>
        <end position="136"/>
    </location>
</feature>
<dbReference type="OrthoDB" id="7698403at2759"/>
<dbReference type="AlphaFoldDB" id="A0A6S7HL16"/>
<evidence type="ECO:0000313" key="3">
    <source>
        <dbReference type="Proteomes" id="UP001152795"/>
    </source>
</evidence>
<dbReference type="Pfam" id="PF20700">
    <property type="entry name" value="Mutator"/>
    <property type="match status" value="1"/>
</dbReference>
<accession>A0A6S7HL16</accession>